<keyword evidence="2" id="KW-1185">Reference proteome</keyword>
<evidence type="ECO:0000313" key="2">
    <source>
        <dbReference type="Proteomes" id="UP000800038"/>
    </source>
</evidence>
<dbReference type="Proteomes" id="UP000800038">
    <property type="component" value="Unassembled WGS sequence"/>
</dbReference>
<evidence type="ECO:0008006" key="3">
    <source>
        <dbReference type="Google" id="ProtNLM"/>
    </source>
</evidence>
<dbReference type="EMBL" id="ML976250">
    <property type="protein sequence ID" value="KAF1935620.1"/>
    <property type="molecule type" value="Genomic_DNA"/>
</dbReference>
<proteinExistence type="predicted"/>
<evidence type="ECO:0000313" key="1">
    <source>
        <dbReference type="EMBL" id="KAF1935620.1"/>
    </source>
</evidence>
<reference evidence="1" key="1">
    <citation type="journal article" date="2020" name="Stud. Mycol.">
        <title>101 Dothideomycetes genomes: a test case for predicting lifestyles and emergence of pathogens.</title>
        <authorList>
            <person name="Haridas S."/>
            <person name="Albert R."/>
            <person name="Binder M."/>
            <person name="Bloem J."/>
            <person name="Labutti K."/>
            <person name="Salamov A."/>
            <person name="Andreopoulos B."/>
            <person name="Baker S."/>
            <person name="Barry K."/>
            <person name="Bills G."/>
            <person name="Bluhm B."/>
            <person name="Cannon C."/>
            <person name="Castanera R."/>
            <person name="Culley D."/>
            <person name="Daum C."/>
            <person name="Ezra D."/>
            <person name="Gonzalez J."/>
            <person name="Henrissat B."/>
            <person name="Kuo A."/>
            <person name="Liang C."/>
            <person name="Lipzen A."/>
            <person name="Lutzoni F."/>
            <person name="Magnuson J."/>
            <person name="Mondo S."/>
            <person name="Nolan M."/>
            <person name="Ohm R."/>
            <person name="Pangilinan J."/>
            <person name="Park H.-J."/>
            <person name="Ramirez L."/>
            <person name="Alfaro M."/>
            <person name="Sun H."/>
            <person name="Tritt A."/>
            <person name="Yoshinaga Y."/>
            <person name="Zwiers L.-H."/>
            <person name="Turgeon B."/>
            <person name="Goodwin S."/>
            <person name="Spatafora J."/>
            <person name="Crous P."/>
            <person name="Grigoriev I."/>
        </authorList>
    </citation>
    <scope>NUCLEOTIDE SEQUENCE</scope>
    <source>
        <strain evidence="1">CBS 161.51</strain>
    </source>
</reference>
<organism evidence="1 2">
    <name type="scientific">Clathrospora elynae</name>
    <dbReference type="NCBI Taxonomy" id="706981"/>
    <lineage>
        <taxon>Eukaryota</taxon>
        <taxon>Fungi</taxon>
        <taxon>Dikarya</taxon>
        <taxon>Ascomycota</taxon>
        <taxon>Pezizomycotina</taxon>
        <taxon>Dothideomycetes</taxon>
        <taxon>Pleosporomycetidae</taxon>
        <taxon>Pleosporales</taxon>
        <taxon>Diademaceae</taxon>
        <taxon>Clathrospora</taxon>
    </lineage>
</organism>
<accession>A0A6A5S7P3</accession>
<sequence length="80" mass="9090">MVTNTTMPPQLNAQPAYDEGVLQFAIQGTIEDYKNSEKRVIAAFGVPQTTVQYQRNRALPQHNFKPNLKKLDMLEEEALV</sequence>
<dbReference type="AlphaFoldDB" id="A0A6A5S7P3"/>
<name>A0A6A5S7P3_9PLEO</name>
<gene>
    <name evidence="1" type="ORF">EJ02DRAFT_428260</name>
</gene>
<protein>
    <recommendedName>
        <fullName evidence="3">HTH psq-type domain-containing protein</fullName>
    </recommendedName>
</protein>